<dbReference type="GO" id="GO:0012505">
    <property type="term" value="C:endomembrane system"/>
    <property type="evidence" value="ECO:0007669"/>
    <property type="project" value="UniProtKB-SubCell"/>
</dbReference>
<dbReference type="PANTHER" id="PTHR13301">
    <property type="entry name" value="X-BOX TRANSCRIPTION FACTOR-RELATED"/>
    <property type="match status" value="1"/>
</dbReference>
<dbReference type="GO" id="GO:0016020">
    <property type="term" value="C:membrane"/>
    <property type="evidence" value="ECO:0007669"/>
    <property type="project" value="InterPro"/>
</dbReference>
<feature type="binding site" evidence="8">
    <location>
        <position position="128"/>
    </location>
    <ligand>
        <name>UDP-alpha-D-glucose</name>
        <dbReference type="ChEBI" id="CHEBI:58885"/>
    </ligand>
</feature>
<evidence type="ECO:0000256" key="1">
    <source>
        <dbReference type="ARBA" id="ARBA00004308"/>
    </source>
</evidence>
<feature type="transmembrane region" description="Helical" evidence="10">
    <location>
        <begin position="40"/>
        <end position="58"/>
    </location>
</feature>
<dbReference type="EMBL" id="JAGFBR010000004">
    <property type="protein sequence ID" value="KAH0468150.1"/>
    <property type="molecule type" value="Genomic_DNA"/>
</dbReference>
<name>A0AAV7H216_DENCH</name>
<evidence type="ECO:0000256" key="2">
    <source>
        <dbReference type="ARBA" id="ARBA00022676"/>
    </source>
</evidence>
<evidence type="ECO:0000256" key="3">
    <source>
        <dbReference type="ARBA" id="ARBA00022679"/>
    </source>
</evidence>
<dbReference type="GO" id="GO:0016760">
    <property type="term" value="F:cellulose synthase (UDP-forming) activity"/>
    <property type="evidence" value="ECO:0007669"/>
    <property type="project" value="InterPro"/>
</dbReference>
<feature type="binding site" evidence="9">
    <location>
        <position position="263"/>
    </location>
    <ligand>
        <name>Mn(2+)</name>
        <dbReference type="ChEBI" id="CHEBI:29035"/>
    </ligand>
</feature>
<evidence type="ECO:0000256" key="8">
    <source>
        <dbReference type="PIRSR" id="PIRSR605150-2"/>
    </source>
</evidence>
<keyword evidence="5 10" id="KW-1133">Transmembrane helix</keyword>
<organism evidence="11 12">
    <name type="scientific">Dendrobium chrysotoxum</name>
    <name type="common">Orchid</name>
    <dbReference type="NCBI Taxonomy" id="161865"/>
    <lineage>
        <taxon>Eukaryota</taxon>
        <taxon>Viridiplantae</taxon>
        <taxon>Streptophyta</taxon>
        <taxon>Embryophyta</taxon>
        <taxon>Tracheophyta</taxon>
        <taxon>Spermatophyta</taxon>
        <taxon>Magnoliopsida</taxon>
        <taxon>Liliopsida</taxon>
        <taxon>Asparagales</taxon>
        <taxon>Orchidaceae</taxon>
        <taxon>Epidendroideae</taxon>
        <taxon>Malaxideae</taxon>
        <taxon>Dendrobiinae</taxon>
        <taxon>Dendrobium</taxon>
    </lineage>
</organism>
<dbReference type="AlphaFoldDB" id="A0AAV7H216"/>
<dbReference type="Proteomes" id="UP000775213">
    <property type="component" value="Unassembled WGS sequence"/>
</dbReference>
<dbReference type="GO" id="GO:0030244">
    <property type="term" value="P:cellulose biosynthetic process"/>
    <property type="evidence" value="ECO:0007669"/>
    <property type="project" value="InterPro"/>
</dbReference>
<feature type="transmembrane region" description="Helical" evidence="10">
    <location>
        <begin position="16"/>
        <end position="34"/>
    </location>
</feature>
<evidence type="ECO:0000256" key="4">
    <source>
        <dbReference type="ARBA" id="ARBA00022692"/>
    </source>
</evidence>
<feature type="binding site" evidence="9">
    <location>
        <position position="306"/>
    </location>
    <ligand>
        <name>Mn(2+)</name>
        <dbReference type="ChEBI" id="CHEBI:29035"/>
    </ligand>
</feature>
<keyword evidence="3" id="KW-0808">Transferase</keyword>
<comment type="caution">
    <text evidence="11">The sequence shown here is derived from an EMBL/GenBank/DDBJ whole genome shotgun (WGS) entry which is preliminary data.</text>
</comment>
<accession>A0AAV7H216</accession>
<proteinExistence type="predicted"/>
<evidence type="ECO:0000256" key="7">
    <source>
        <dbReference type="ARBA" id="ARBA00023316"/>
    </source>
</evidence>
<keyword evidence="2" id="KW-0328">Glycosyltransferase</keyword>
<keyword evidence="6 10" id="KW-0472">Membrane</keyword>
<evidence type="ECO:0000256" key="10">
    <source>
        <dbReference type="SAM" id="Phobius"/>
    </source>
</evidence>
<reference evidence="11 12" key="1">
    <citation type="journal article" date="2021" name="Hortic Res">
        <title>Chromosome-scale assembly of the Dendrobium chrysotoxum genome enhances the understanding of orchid evolution.</title>
        <authorList>
            <person name="Zhang Y."/>
            <person name="Zhang G.Q."/>
            <person name="Zhang D."/>
            <person name="Liu X.D."/>
            <person name="Xu X.Y."/>
            <person name="Sun W.H."/>
            <person name="Yu X."/>
            <person name="Zhu X."/>
            <person name="Wang Z.W."/>
            <person name="Zhao X."/>
            <person name="Zhong W.Y."/>
            <person name="Chen H."/>
            <person name="Yin W.L."/>
            <person name="Huang T."/>
            <person name="Niu S.C."/>
            <person name="Liu Z.J."/>
        </authorList>
    </citation>
    <scope>NUCLEOTIDE SEQUENCE [LARGE SCALE GENOMIC DNA]</scope>
    <source>
        <strain evidence="11">Lindl</strain>
    </source>
</reference>
<feature type="binding site" evidence="8">
    <location>
        <position position="98"/>
    </location>
    <ligand>
        <name>UDP-alpha-D-glucose</name>
        <dbReference type="ChEBI" id="CHEBI:58885"/>
    </ligand>
</feature>
<evidence type="ECO:0000313" key="12">
    <source>
        <dbReference type="Proteomes" id="UP000775213"/>
    </source>
</evidence>
<keyword evidence="12" id="KW-1185">Reference proteome</keyword>
<keyword evidence="4 10" id="KW-0812">Transmembrane</keyword>
<feature type="binding site" evidence="8">
    <location>
        <position position="99"/>
    </location>
    <ligand>
        <name>UDP-alpha-D-glucose</name>
        <dbReference type="ChEBI" id="CHEBI:58885"/>
    </ligand>
</feature>
<sequence length="383" mass="43401">MAPLLHTHQIHPRTTLNHLHFLLYSLSLLLLLHHHTTTPSSFLLLLADVFLGFMWLLAQGYRWRPVRCCEFPELLSKVIASKDLPALDVFFCTADPYKEPPVGVASTALSALAFDYPSDRLSVYVSVDGGSDLTLFAFFEAAKFARCWLPFCRENGVMEISPEAYFQSGGCDGEAEEMKVMFESLKERVDCAMEKGYVDLNLVNSLEEKEIFKTRKNFTLEDHPSIIQVLLESKKDKDITSHPLPNMIYISREKRPASPHNFKAGALNALIFLCHCLRTSYSSFCLHAKASSLRNHDERNVDPTLDCDTCSNDPNAPQRALYYFLDKDFSPNLSFVQFPQRYTGINKNDIYSGEFKRVFILGEEGLDGLQGPNYVGTGCFFSR</sequence>
<dbReference type="GO" id="GO:0071555">
    <property type="term" value="P:cell wall organization"/>
    <property type="evidence" value="ECO:0007669"/>
    <property type="project" value="UniProtKB-KW"/>
</dbReference>
<keyword evidence="7" id="KW-0961">Cell wall biogenesis/degradation</keyword>
<comment type="subcellular location">
    <subcellularLocation>
        <location evidence="1">Endomembrane system</location>
    </subcellularLocation>
</comment>
<evidence type="ECO:0000313" key="11">
    <source>
        <dbReference type="EMBL" id="KAH0468150.1"/>
    </source>
</evidence>
<evidence type="ECO:0000256" key="5">
    <source>
        <dbReference type="ARBA" id="ARBA00022989"/>
    </source>
</evidence>
<protein>
    <submittedName>
        <fullName evidence="11">Uncharacterized protein</fullName>
    </submittedName>
</protein>
<dbReference type="InterPro" id="IPR005150">
    <property type="entry name" value="Cellulose_synth"/>
</dbReference>
<evidence type="ECO:0000256" key="9">
    <source>
        <dbReference type="PIRSR" id="PIRSR605150-3"/>
    </source>
</evidence>
<gene>
    <name evidence="11" type="ORF">IEQ34_003183</name>
</gene>
<dbReference type="Pfam" id="PF03552">
    <property type="entry name" value="Cellulose_synt"/>
    <property type="match status" value="1"/>
</dbReference>
<evidence type="ECO:0000256" key="6">
    <source>
        <dbReference type="ARBA" id="ARBA00023136"/>
    </source>
</evidence>